<evidence type="ECO:0000313" key="2">
    <source>
        <dbReference type="EMBL" id="OGE53670.1"/>
    </source>
</evidence>
<dbReference type="GO" id="GO:0017000">
    <property type="term" value="P:antibiotic biosynthetic process"/>
    <property type="evidence" value="ECO:0007669"/>
    <property type="project" value="UniProtKB-ARBA"/>
</dbReference>
<evidence type="ECO:0000259" key="1">
    <source>
        <dbReference type="Pfam" id="PF12697"/>
    </source>
</evidence>
<organism evidence="2 3">
    <name type="scientific">Penicillium arizonense</name>
    <dbReference type="NCBI Taxonomy" id="1835702"/>
    <lineage>
        <taxon>Eukaryota</taxon>
        <taxon>Fungi</taxon>
        <taxon>Dikarya</taxon>
        <taxon>Ascomycota</taxon>
        <taxon>Pezizomycotina</taxon>
        <taxon>Eurotiomycetes</taxon>
        <taxon>Eurotiomycetidae</taxon>
        <taxon>Eurotiales</taxon>
        <taxon>Aspergillaceae</taxon>
        <taxon>Penicillium</taxon>
    </lineage>
</organism>
<dbReference type="AlphaFoldDB" id="A0A1F5LKY8"/>
<gene>
    <name evidence="2" type="ORF">PENARI_c007G10284</name>
</gene>
<dbReference type="Gene3D" id="3.40.50.1820">
    <property type="entry name" value="alpha/beta hydrolase"/>
    <property type="match status" value="1"/>
</dbReference>
<dbReference type="PANTHER" id="PTHR37017">
    <property type="entry name" value="AB HYDROLASE-1 DOMAIN-CONTAINING PROTEIN-RELATED"/>
    <property type="match status" value="1"/>
</dbReference>
<dbReference type="SUPFAM" id="SSF53474">
    <property type="entry name" value="alpha/beta-Hydrolases"/>
    <property type="match status" value="1"/>
</dbReference>
<dbReference type="STRING" id="1835702.A0A1F5LKY8"/>
<dbReference type="GeneID" id="34575899"/>
<dbReference type="InterPro" id="IPR000073">
    <property type="entry name" value="AB_hydrolase_1"/>
</dbReference>
<dbReference type="Proteomes" id="UP000177622">
    <property type="component" value="Unassembled WGS sequence"/>
</dbReference>
<dbReference type="GO" id="GO:0072330">
    <property type="term" value="P:monocarboxylic acid biosynthetic process"/>
    <property type="evidence" value="ECO:0007669"/>
    <property type="project" value="UniProtKB-ARBA"/>
</dbReference>
<protein>
    <recommendedName>
        <fullName evidence="1">AB hydrolase-1 domain-containing protein</fullName>
    </recommendedName>
</protein>
<evidence type="ECO:0000313" key="3">
    <source>
        <dbReference type="Proteomes" id="UP000177622"/>
    </source>
</evidence>
<dbReference type="InterPro" id="IPR052897">
    <property type="entry name" value="Sec-Metab_Biosynth_Hydrolase"/>
</dbReference>
<comment type="caution">
    <text evidence="2">The sequence shown here is derived from an EMBL/GenBank/DDBJ whole genome shotgun (WGS) entry which is preliminary data.</text>
</comment>
<dbReference type="InterPro" id="IPR029058">
    <property type="entry name" value="AB_hydrolase_fold"/>
</dbReference>
<proteinExistence type="predicted"/>
<reference evidence="2 3" key="1">
    <citation type="journal article" date="2016" name="Sci. Rep.">
        <title>Penicillium arizonense, a new, genome sequenced fungal species, reveals a high chemical diversity in secreted metabolites.</title>
        <authorList>
            <person name="Grijseels S."/>
            <person name="Nielsen J.C."/>
            <person name="Randelovic M."/>
            <person name="Nielsen J."/>
            <person name="Nielsen K.F."/>
            <person name="Workman M."/>
            <person name="Frisvad J.C."/>
        </authorList>
    </citation>
    <scope>NUCLEOTIDE SEQUENCE [LARGE SCALE GENOMIC DNA]</scope>
    <source>
        <strain evidence="2 3">CBS 141311</strain>
    </source>
</reference>
<dbReference type="Pfam" id="PF12697">
    <property type="entry name" value="Abhydrolase_6"/>
    <property type="match status" value="1"/>
</dbReference>
<accession>A0A1F5LKY8</accession>
<dbReference type="OrthoDB" id="408373at2759"/>
<dbReference type="RefSeq" id="XP_022489108.1">
    <property type="nucleotide sequence ID" value="XM_022631165.1"/>
</dbReference>
<feature type="domain" description="AB hydrolase-1" evidence="1">
    <location>
        <begin position="6"/>
        <end position="252"/>
    </location>
</feature>
<dbReference type="EMBL" id="LXJU01000007">
    <property type="protein sequence ID" value="OGE53670.1"/>
    <property type="molecule type" value="Genomic_DNA"/>
</dbReference>
<name>A0A1F5LKY8_PENAI</name>
<dbReference type="PANTHER" id="PTHR37017:SF11">
    <property type="entry name" value="ESTERASE_LIPASE_THIOESTERASE DOMAIN-CONTAINING PROTEIN"/>
    <property type="match status" value="1"/>
</dbReference>
<keyword evidence="3" id="KW-1185">Reference proteome</keyword>
<sequence>MPNPTVVIVPGAWHRPAHFQGLIDELAKVHYDAVGVTLPCVDSSPPLPSWDQDAQAIRQVILEKLDAGKDVITLAHSFGGISMSEAVKGLGKKEREAQGLKGGVSKLIYMCAMALPEGQTHLGQMVPASPEEEEIERQRQELQAQFGGMEATADGAIVLPKEHIHLVFYNRCEQKDIDEAVKLLGTFPMGPLAVPVTYTAYREIPSTYIVCNNDRALPPPVQRRMIAQGEGCFDVEECDEGHSPFMSNPAFIVGCVRRAAGENI</sequence>